<reference evidence="3" key="1">
    <citation type="journal article" date="2019" name="Int. J. Syst. Evol. Microbiol.">
        <title>The Global Catalogue of Microorganisms (GCM) 10K type strain sequencing project: providing services to taxonomists for standard genome sequencing and annotation.</title>
        <authorList>
            <consortium name="The Broad Institute Genomics Platform"/>
            <consortium name="The Broad Institute Genome Sequencing Center for Infectious Disease"/>
            <person name="Wu L."/>
            <person name="Ma J."/>
        </authorList>
    </citation>
    <scope>NUCLEOTIDE SEQUENCE [LARGE SCALE GENOMIC DNA]</scope>
    <source>
        <strain evidence="3">CGMCC 1.15420</strain>
    </source>
</reference>
<proteinExistence type="predicted"/>
<evidence type="ECO:0000313" key="3">
    <source>
        <dbReference type="Proteomes" id="UP000608420"/>
    </source>
</evidence>
<evidence type="ECO:0000313" key="2">
    <source>
        <dbReference type="EMBL" id="GGF95983.1"/>
    </source>
</evidence>
<comment type="caution">
    <text evidence="2">The sequence shown here is derived from an EMBL/GenBank/DDBJ whole genome shotgun (WGS) entry which is preliminary data.</text>
</comment>
<gene>
    <name evidence="2" type="ORF">GCM10010913_17010</name>
</gene>
<accession>A0ABQ1VTS9</accession>
<evidence type="ECO:0000256" key="1">
    <source>
        <dbReference type="SAM" id="MobiDB-lite"/>
    </source>
</evidence>
<dbReference type="EMBL" id="BMIW01000009">
    <property type="protein sequence ID" value="GGF95983.1"/>
    <property type="molecule type" value="Genomic_DNA"/>
</dbReference>
<sequence length="46" mass="5334">MNTPIVSALPTEGASLQRHRLEGGKNERYEKIQNRNEKNLDRVPWS</sequence>
<dbReference type="Proteomes" id="UP000608420">
    <property type="component" value="Unassembled WGS sequence"/>
</dbReference>
<feature type="region of interest" description="Disordered" evidence="1">
    <location>
        <begin position="1"/>
        <end position="46"/>
    </location>
</feature>
<feature type="compositionally biased region" description="Basic and acidic residues" evidence="1">
    <location>
        <begin position="19"/>
        <end position="46"/>
    </location>
</feature>
<protein>
    <submittedName>
        <fullName evidence="2">Uncharacterized protein</fullName>
    </submittedName>
</protein>
<name>A0ABQ1VTS9_9BACL</name>
<organism evidence="2 3">
    <name type="scientific">Paenibacillus aceti</name>
    <dbReference type="NCBI Taxonomy" id="1820010"/>
    <lineage>
        <taxon>Bacteria</taxon>
        <taxon>Bacillati</taxon>
        <taxon>Bacillota</taxon>
        <taxon>Bacilli</taxon>
        <taxon>Bacillales</taxon>
        <taxon>Paenibacillaceae</taxon>
        <taxon>Paenibacillus</taxon>
    </lineage>
</organism>
<keyword evidence="3" id="KW-1185">Reference proteome</keyword>